<sequence>MGFWKSSYDKFKGIDMFSHKFTLNYNQKKKYPTLAGTIVSIVITAICVFYGVNLFTKMINRSKIMTNSGITGTTSLKDPLSTNINDDGIYLAFSWMGGTDHDIDIIGEGLGQLALYTFTTSLDEDNILKTPRTIISYEIEKCNSTTFPFDKERLDEYFSLSKQQKYYCFKNKDMFKIVHQHHTLGESLSFAVYGVLCPNGNCNQTKFAEVRDYQSTIFMSAINQYYDASDPQNPVKTEIDDHHFVQLSKGDSSLYQVDILRSQYEIEDWHSIITGENSGEFLSLTYGSSAISKNKFNATDGVFIFDVQDRIRFYNTNVISFLEVFGQIGGVYEILYLAFTLILRRLSGFYLKRDIKNIEKQTRDEEGWFSYPSSLKGNTQKQKKRRVQDDPLSFFSFSVTKNGRSGAQNYDNVLDRSSVYKDEETPIEKLPNLEEMKKMIKVHCELKHELDVVSISQSLRELKLYVSLLMEKYKEDENCHVETTQKNSQKIMKNISSQLDPNYPEGKIPANIFKEDPKENSSKDEEEKDDDSGNKNSHHVSLSPPNFYTLKLSNDNWGNNLYCSSVVTRKSNK</sequence>
<keyword evidence="2" id="KW-0472">Membrane</keyword>
<evidence type="ECO:0000313" key="3">
    <source>
        <dbReference type="EMBL" id="CAI2363846.1"/>
    </source>
</evidence>
<keyword evidence="2" id="KW-0812">Transmembrane</keyword>
<name>A0AAD1U836_EUPCR</name>
<protein>
    <submittedName>
        <fullName evidence="3">Uncharacterized protein</fullName>
    </submittedName>
</protein>
<dbReference type="PANTHER" id="PTHR31398:SF0">
    <property type="entry name" value="MEIOTIC NUCLEAR DIVISION PROTEIN 1 HOMOLOG"/>
    <property type="match status" value="1"/>
</dbReference>
<dbReference type="GO" id="GO:0007131">
    <property type="term" value="P:reciprocal meiotic recombination"/>
    <property type="evidence" value="ECO:0007669"/>
    <property type="project" value="TreeGrafter"/>
</dbReference>
<dbReference type="PANTHER" id="PTHR31398">
    <property type="entry name" value="MEIOTIC NUCLEAR DIVISION PROTEIN 1 HOMOLOG"/>
    <property type="match status" value="1"/>
</dbReference>
<dbReference type="EMBL" id="CAMPGE010004996">
    <property type="protein sequence ID" value="CAI2363846.1"/>
    <property type="molecule type" value="Genomic_DNA"/>
</dbReference>
<evidence type="ECO:0000256" key="1">
    <source>
        <dbReference type="SAM" id="MobiDB-lite"/>
    </source>
</evidence>
<reference evidence="3" key="1">
    <citation type="submission" date="2023-07" db="EMBL/GenBank/DDBJ databases">
        <authorList>
            <consortium name="AG Swart"/>
            <person name="Singh M."/>
            <person name="Singh A."/>
            <person name="Seah K."/>
            <person name="Emmerich C."/>
        </authorList>
    </citation>
    <scope>NUCLEOTIDE SEQUENCE</scope>
    <source>
        <strain evidence="3">DP1</strain>
    </source>
</reference>
<keyword evidence="2" id="KW-1133">Transmembrane helix</keyword>
<evidence type="ECO:0000256" key="2">
    <source>
        <dbReference type="SAM" id="Phobius"/>
    </source>
</evidence>
<evidence type="ECO:0000313" key="4">
    <source>
        <dbReference type="Proteomes" id="UP001295684"/>
    </source>
</evidence>
<feature type="region of interest" description="Disordered" evidence="1">
    <location>
        <begin position="497"/>
        <end position="546"/>
    </location>
</feature>
<accession>A0AAD1U836</accession>
<organism evidence="3 4">
    <name type="scientific">Euplotes crassus</name>
    <dbReference type="NCBI Taxonomy" id="5936"/>
    <lineage>
        <taxon>Eukaryota</taxon>
        <taxon>Sar</taxon>
        <taxon>Alveolata</taxon>
        <taxon>Ciliophora</taxon>
        <taxon>Intramacronucleata</taxon>
        <taxon>Spirotrichea</taxon>
        <taxon>Hypotrichia</taxon>
        <taxon>Euplotida</taxon>
        <taxon>Euplotidae</taxon>
        <taxon>Moneuplotes</taxon>
    </lineage>
</organism>
<keyword evidence="4" id="KW-1185">Reference proteome</keyword>
<gene>
    <name evidence="3" type="ORF">ECRASSUSDP1_LOCUS5186</name>
</gene>
<feature type="compositionally biased region" description="Basic and acidic residues" evidence="1">
    <location>
        <begin position="513"/>
        <end position="525"/>
    </location>
</feature>
<dbReference type="GO" id="GO:0005634">
    <property type="term" value="C:nucleus"/>
    <property type="evidence" value="ECO:0007669"/>
    <property type="project" value="TreeGrafter"/>
</dbReference>
<proteinExistence type="predicted"/>
<comment type="caution">
    <text evidence="3">The sequence shown here is derived from an EMBL/GenBank/DDBJ whole genome shotgun (WGS) entry which is preliminary data.</text>
</comment>
<feature type="transmembrane region" description="Helical" evidence="2">
    <location>
        <begin position="34"/>
        <end position="55"/>
    </location>
</feature>
<dbReference type="Proteomes" id="UP001295684">
    <property type="component" value="Unassembled WGS sequence"/>
</dbReference>
<dbReference type="AlphaFoldDB" id="A0AAD1U836"/>